<proteinExistence type="predicted"/>
<dbReference type="RefSeq" id="WP_243489747.1">
    <property type="nucleotide sequence ID" value="NZ_CP063361.1"/>
</dbReference>
<accession>A0ABY4A1F5</accession>
<gene>
    <name evidence="1" type="ORF">INH39_24575</name>
</gene>
<organism evidence="1 2">
    <name type="scientific">Massilia violaceinigra</name>
    <dbReference type="NCBI Taxonomy" id="2045208"/>
    <lineage>
        <taxon>Bacteria</taxon>
        <taxon>Pseudomonadati</taxon>
        <taxon>Pseudomonadota</taxon>
        <taxon>Betaproteobacteria</taxon>
        <taxon>Burkholderiales</taxon>
        <taxon>Oxalobacteraceae</taxon>
        <taxon>Telluria group</taxon>
        <taxon>Massilia</taxon>
    </lineage>
</organism>
<name>A0ABY4A1F5_9BURK</name>
<protein>
    <submittedName>
        <fullName evidence="1">Uncharacterized protein</fullName>
    </submittedName>
</protein>
<reference evidence="1 2" key="1">
    <citation type="submission" date="2020-10" db="EMBL/GenBank/DDBJ databases">
        <title>Genome analysis of Massilia species.</title>
        <authorList>
            <person name="Jung D.-H."/>
        </authorList>
    </citation>
    <scope>NUCLEOTIDE SEQUENCE [LARGE SCALE GENOMIC DNA]</scope>
    <source>
        <strain evidence="2">sipir</strain>
    </source>
</reference>
<sequence>MNELLEELNRRGGWDWCIRAFDGDALDLSAGSSLAYAHHMVTFHGLCYVECPTVFHHPVFRVASAAERLAVGARVGVDDEDTVIAIDAGSSAGMHPLTFFIVATSMTLADRQ</sequence>
<keyword evidence="2" id="KW-1185">Reference proteome</keyword>
<evidence type="ECO:0000313" key="1">
    <source>
        <dbReference type="EMBL" id="UOD28595.1"/>
    </source>
</evidence>
<evidence type="ECO:0000313" key="2">
    <source>
        <dbReference type="Proteomes" id="UP000831532"/>
    </source>
</evidence>
<dbReference type="Proteomes" id="UP000831532">
    <property type="component" value="Chromosome"/>
</dbReference>
<dbReference type="EMBL" id="CP063361">
    <property type="protein sequence ID" value="UOD28595.1"/>
    <property type="molecule type" value="Genomic_DNA"/>
</dbReference>